<accession>A0ABQ0AI04</accession>
<evidence type="ECO:0000313" key="2">
    <source>
        <dbReference type="EMBL" id="GAA6195507.1"/>
    </source>
</evidence>
<keyword evidence="1" id="KW-0812">Transmembrane</keyword>
<organism evidence="2 3">
    <name type="scientific">Pseudophaeobacter arcticus</name>
    <dbReference type="NCBI Taxonomy" id="385492"/>
    <lineage>
        <taxon>Bacteria</taxon>
        <taxon>Pseudomonadati</taxon>
        <taxon>Pseudomonadota</taxon>
        <taxon>Alphaproteobacteria</taxon>
        <taxon>Rhodobacterales</taxon>
        <taxon>Paracoccaceae</taxon>
        <taxon>Pseudophaeobacter</taxon>
    </lineage>
</organism>
<evidence type="ECO:0008006" key="4">
    <source>
        <dbReference type="Google" id="ProtNLM"/>
    </source>
</evidence>
<feature type="transmembrane region" description="Helical" evidence="1">
    <location>
        <begin position="368"/>
        <end position="389"/>
    </location>
</feature>
<feature type="transmembrane region" description="Helical" evidence="1">
    <location>
        <begin position="116"/>
        <end position="142"/>
    </location>
</feature>
<dbReference type="RefSeq" id="WP_353397435.1">
    <property type="nucleotide sequence ID" value="NZ_BAABWU010000002.1"/>
</dbReference>
<feature type="transmembrane region" description="Helical" evidence="1">
    <location>
        <begin position="216"/>
        <end position="244"/>
    </location>
</feature>
<feature type="transmembrane region" description="Helical" evidence="1">
    <location>
        <begin position="20"/>
        <end position="42"/>
    </location>
</feature>
<gene>
    <name evidence="2" type="ORF">NBRC116598_09510</name>
</gene>
<evidence type="ECO:0000256" key="1">
    <source>
        <dbReference type="SAM" id="Phobius"/>
    </source>
</evidence>
<keyword evidence="1" id="KW-1133">Transmembrane helix</keyword>
<comment type="caution">
    <text evidence="2">The sequence shown here is derived from an EMBL/GenBank/DDBJ whole genome shotgun (WGS) entry which is preliminary data.</text>
</comment>
<dbReference type="NCBIfam" id="NF047644">
    <property type="entry name" value="TsoY_fam"/>
    <property type="match status" value="1"/>
</dbReference>
<name>A0ABQ0AI04_9RHOB</name>
<keyword evidence="1" id="KW-0472">Membrane</keyword>
<feature type="transmembrane region" description="Helical" evidence="1">
    <location>
        <begin position="70"/>
        <end position="95"/>
    </location>
</feature>
<keyword evidence="3" id="KW-1185">Reference proteome</keyword>
<feature type="transmembrane region" description="Helical" evidence="1">
    <location>
        <begin position="256"/>
        <end position="275"/>
    </location>
</feature>
<feature type="transmembrane region" description="Helical" evidence="1">
    <location>
        <begin position="295"/>
        <end position="315"/>
    </location>
</feature>
<proteinExistence type="predicted"/>
<sequence>MTKSRSPAGAAADQSYSPLYFLASLGAGGLTVTFFMYLMFWVPHPGRPVPLFEDLMTVFAKDSLPMKGGVVVAMLGIAVFAFLNVKVLLWNFAALSRFKKTDTYSDLCKTNGETTLLAGPLATAMTINGGFIVGLVFVPQLWSVVEYLFPAAMVAFLAVGIWAFRLIGHFLGRVLAEGGAFDMTAHNSFAQLLPAFALSMVAVGLSAPAAMSGNSLVVGVSLVLSTFFGVTAMLYAAYASVTAFSSMLMHGTAREAGPTLMVIVPLLTVLGIMMLRQNHGLHASFDVHGAPAETLVLLARILTIQIVFSLLGLLVMSRQKYFSDFVFGNKLSAGSYALVCPGVALSVMLHFFINKGLVGTQIVDKFSLSYWVLTALALAFQWAMIALVLRLNRQHFKGAATAATAVPAE</sequence>
<dbReference type="EMBL" id="BAABWU010000002">
    <property type="protein sequence ID" value="GAA6195507.1"/>
    <property type="molecule type" value="Genomic_DNA"/>
</dbReference>
<dbReference type="Proteomes" id="UP001441944">
    <property type="component" value="Unassembled WGS sequence"/>
</dbReference>
<protein>
    <recommendedName>
        <fullName evidence="4">Voltage-dependent anion channel</fullName>
    </recommendedName>
</protein>
<dbReference type="InterPro" id="IPR059133">
    <property type="entry name" value="TsoY-like"/>
</dbReference>
<evidence type="ECO:0000313" key="3">
    <source>
        <dbReference type="Proteomes" id="UP001441944"/>
    </source>
</evidence>
<feature type="transmembrane region" description="Helical" evidence="1">
    <location>
        <begin position="148"/>
        <end position="168"/>
    </location>
</feature>
<reference evidence="2 3" key="1">
    <citation type="submission" date="2024-04" db="EMBL/GenBank/DDBJ databases">
        <title>Draft genome sequence of Pseudophaeobacter arcticus NBRC 116598.</title>
        <authorList>
            <person name="Miyakawa T."/>
            <person name="Kusuya Y."/>
            <person name="Miura T."/>
        </authorList>
    </citation>
    <scope>NUCLEOTIDE SEQUENCE [LARGE SCALE GENOMIC DNA]</scope>
    <source>
        <strain evidence="2 3">SU-CL00105</strain>
    </source>
</reference>
<feature type="transmembrane region" description="Helical" evidence="1">
    <location>
        <begin position="189"/>
        <end position="210"/>
    </location>
</feature>
<feature type="transmembrane region" description="Helical" evidence="1">
    <location>
        <begin position="336"/>
        <end position="353"/>
    </location>
</feature>